<feature type="domain" description="Schlafen AlbA-2" evidence="2">
    <location>
        <begin position="287"/>
        <end position="375"/>
    </location>
</feature>
<dbReference type="GeneID" id="7833930"/>
<gene>
    <name evidence="3" type="ORF">TTHERM_00723360</name>
</gene>
<accession>I7LZL4</accession>
<feature type="region of interest" description="Disordered" evidence="1">
    <location>
        <begin position="261"/>
        <end position="286"/>
    </location>
</feature>
<proteinExistence type="predicted"/>
<organism evidence="3 4">
    <name type="scientific">Tetrahymena thermophila (strain SB210)</name>
    <dbReference type="NCBI Taxonomy" id="312017"/>
    <lineage>
        <taxon>Eukaryota</taxon>
        <taxon>Sar</taxon>
        <taxon>Alveolata</taxon>
        <taxon>Ciliophora</taxon>
        <taxon>Intramacronucleata</taxon>
        <taxon>Oligohymenophorea</taxon>
        <taxon>Hymenostomatida</taxon>
        <taxon>Tetrahymenina</taxon>
        <taxon>Tetrahymenidae</taxon>
        <taxon>Tetrahymena</taxon>
    </lineage>
</organism>
<dbReference type="InterPro" id="IPR007421">
    <property type="entry name" value="Schlafen_AlbA_2_dom"/>
</dbReference>
<feature type="region of interest" description="Disordered" evidence="1">
    <location>
        <begin position="1"/>
        <end position="20"/>
    </location>
</feature>
<keyword evidence="4" id="KW-1185">Reference proteome</keyword>
<dbReference type="Proteomes" id="UP000009168">
    <property type="component" value="Unassembled WGS sequence"/>
</dbReference>
<sequence>MKKKQDSHKNSTSLSEQDEKKNAVDLYKKVIQTDIYNEQERNAILQIVNNYIDEFNNQQEPSDDEDGFKTVGQQKKRNKFEDYHSFKWKVYNDIQISYKDTTSYIKKQLPYFKMELSNKELNIILNFLSTVINMVEPIIYDDIKPVGELVRENKYVIHIQYFPRITLHQSYEYTLRERLLEDNKYKHFQRAQQIRQGLIKNNFQNLDSIDGFFEDFHVEFKNIAFLGEGDEIKNKNNQESQCAQKFKEDEQNLQGNTFESKVEPNKQIKSLNKSPQFNSQSNTNNGVKQKFSLEDCQKKLIQTIAAMMNTQGGSIFIPIKENQNLEQEQLYSLGSIQITEEQLKNKINSFFDEIIFYHMNGEQIEEQEKTEDIINQLIPNISSIKDEEGIVKVFEIIVYQVYPQYICNLAHNRAQSENNLKLINQKELNFEFPIRRSAANCTVVFSKDQLKQSLEKATLFTKIQKNLSEEDQNKLFNYKKNHIKS</sequence>
<evidence type="ECO:0000313" key="3">
    <source>
        <dbReference type="EMBL" id="EAR84151.2"/>
    </source>
</evidence>
<evidence type="ECO:0000259" key="2">
    <source>
        <dbReference type="Pfam" id="PF04326"/>
    </source>
</evidence>
<evidence type="ECO:0000256" key="1">
    <source>
        <dbReference type="SAM" id="MobiDB-lite"/>
    </source>
</evidence>
<dbReference type="Pfam" id="PF04326">
    <property type="entry name" value="SLFN_AlbA_2"/>
    <property type="match status" value="1"/>
</dbReference>
<name>I7LZL4_TETTS</name>
<feature type="compositionally biased region" description="Polar residues" evidence="1">
    <location>
        <begin position="267"/>
        <end position="286"/>
    </location>
</feature>
<dbReference type="EMBL" id="GG662432">
    <property type="protein sequence ID" value="EAR84151.2"/>
    <property type="molecule type" value="Genomic_DNA"/>
</dbReference>
<dbReference type="KEGG" id="tet:TTHERM_00723360"/>
<protein>
    <submittedName>
        <fullName evidence="3">Divergent AAA domain protein</fullName>
    </submittedName>
</protein>
<reference evidence="4" key="1">
    <citation type="journal article" date="2006" name="PLoS Biol.">
        <title>Macronuclear genome sequence of the ciliate Tetrahymena thermophila, a model eukaryote.</title>
        <authorList>
            <person name="Eisen J.A."/>
            <person name="Coyne R.S."/>
            <person name="Wu M."/>
            <person name="Wu D."/>
            <person name="Thiagarajan M."/>
            <person name="Wortman J.R."/>
            <person name="Badger J.H."/>
            <person name="Ren Q."/>
            <person name="Amedeo P."/>
            <person name="Jones K.M."/>
            <person name="Tallon L.J."/>
            <person name="Delcher A.L."/>
            <person name="Salzberg S.L."/>
            <person name="Silva J.C."/>
            <person name="Haas B.J."/>
            <person name="Majoros W.H."/>
            <person name="Farzad M."/>
            <person name="Carlton J.M."/>
            <person name="Smith R.K. Jr."/>
            <person name="Garg J."/>
            <person name="Pearlman R.E."/>
            <person name="Karrer K.M."/>
            <person name="Sun L."/>
            <person name="Manning G."/>
            <person name="Elde N.C."/>
            <person name="Turkewitz A.P."/>
            <person name="Asai D.J."/>
            <person name="Wilkes D.E."/>
            <person name="Wang Y."/>
            <person name="Cai H."/>
            <person name="Collins K."/>
            <person name="Stewart B.A."/>
            <person name="Lee S.R."/>
            <person name="Wilamowska K."/>
            <person name="Weinberg Z."/>
            <person name="Ruzzo W.L."/>
            <person name="Wloga D."/>
            <person name="Gaertig J."/>
            <person name="Frankel J."/>
            <person name="Tsao C.-C."/>
            <person name="Gorovsky M.A."/>
            <person name="Keeling P.J."/>
            <person name="Waller R.F."/>
            <person name="Patron N.J."/>
            <person name="Cherry J.M."/>
            <person name="Stover N.A."/>
            <person name="Krieger C.J."/>
            <person name="del Toro C."/>
            <person name="Ryder H.F."/>
            <person name="Williamson S.C."/>
            <person name="Barbeau R.A."/>
            <person name="Hamilton E.P."/>
            <person name="Orias E."/>
        </authorList>
    </citation>
    <scope>NUCLEOTIDE SEQUENCE [LARGE SCALE GENOMIC DNA]</scope>
    <source>
        <strain evidence="4">SB210</strain>
    </source>
</reference>
<dbReference type="RefSeq" id="XP_001031814.2">
    <property type="nucleotide sequence ID" value="XM_001031814.2"/>
</dbReference>
<evidence type="ECO:0000313" key="4">
    <source>
        <dbReference type="Proteomes" id="UP000009168"/>
    </source>
</evidence>
<dbReference type="AlphaFoldDB" id="I7LZL4"/>
<dbReference type="InParanoid" id="I7LZL4"/>